<dbReference type="PROSITE" id="PS51257">
    <property type="entry name" value="PROKAR_LIPOPROTEIN"/>
    <property type="match status" value="1"/>
</dbReference>
<gene>
    <name evidence="5" type="ORF">KE626_18360</name>
</gene>
<comment type="caution">
    <text evidence="5">The sequence shown here is derived from an EMBL/GenBank/DDBJ whole genome shotgun (WGS) entry which is preliminary data.</text>
</comment>
<dbReference type="InterPro" id="IPR017853">
    <property type="entry name" value="GH"/>
</dbReference>
<evidence type="ECO:0000313" key="5">
    <source>
        <dbReference type="EMBL" id="MBS0029293.1"/>
    </source>
</evidence>
<dbReference type="Pfam" id="PF00150">
    <property type="entry name" value="Cellulase"/>
    <property type="match status" value="1"/>
</dbReference>
<keyword evidence="2 3" id="KW-0326">Glycosidase</keyword>
<comment type="similarity">
    <text evidence="3">Belongs to the glycosyl hydrolase 5 (cellulase A) family.</text>
</comment>
<evidence type="ECO:0000256" key="1">
    <source>
        <dbReference type="ARBA" id="ARBA00022801"/>
    </source>
</evidence>
<dbReference type="EMBL" id="JAGTXB010000008">
    <property type="protein sequence ID" value="MBS0029293.1"/>
    <property type="molecule type" value="Genomic_DNA"/>
</dbReference>
<keyword evidence="1 3" id="KW-0378">Hydrolase</keyword>
<feature type="domain" description="Glycoside hydrolase family 5" evidence="4">
    <location>
        <begin position="50"/>
        <end position="327"/>
    </location>
</feature>
<dbReference type="InterPro" id="IPR001547">
    <property type="entry name" value="Glyco_hydro_5"/>
</dbReference>
<reference evidence="5 6" key="1">
    <citation type="submission" date="2021-04" db="EMBL/GenBank/DDBJ databases">
        <title>Chitinophaga sp. nov., isolated from the rhizosphere soil.</title>
        <authorList>
            <person name="He S."/>
        </authorList>
    </citation>
    <scope>NUCLEOTIDE SEQUENCE [LARGE SCALE GENOMIC DNA]</scope>
    <source>
        <strain evidence="5 6">2R12</strain>
    </source>
</reference>
<dbReference type="SUPFAM" id="SSF51445">
    <property type="entry name" value="(Trans)glycosidases"/>
    <property type="match status" value="1"/>
</dbReference>
<evidence type="ECO:0000313" key="6">
    <source>
        <dbReference type="Proteomes" id="UP000676386"/>
    </source>
</evidence>
<keyword evidence="6" id="KW-1185">Reference proteome</keyword>
<dbReference type="RefSeq" id="WP_211974382.1">
    <property type="nucleotide sequence ID" value="NZ_CBFHAM010000011.1"/>
</dbReference>
<evidence type="ECO:0000256" key="3">
    <source>
        <dbReference type="RuleBase" id="RU361153"/>
    </source>
</evidence>
<evidence type="ECO:0000256" key="2">
    <source>
        <dbReference type="ARBA" id="ARBA00023295"/>
    </source>
</evidence>
<sequence length="374" mass="40940">MKAIISTVYFTSVVMTLVIITSCHRDNPVNVDHSTPTITVSGKNLVLAGGQSFVLRGINYPIIDEGLPTLGNPTRYKFKIDEAAKTGANAIRIQWYTNNTHWLDTSAEGSPGTVDGFLNNGTLSNIIGYCYQKGMIPILVVQNTVCESDWNYFKTVALPWWQQPAVLDLINKHKKYLIANIACEFGNVRWAEDPEAALGIFKTNYIQAVQKLRSAGITIPLMIDAPDCGTSSSPLAKVAKDILTADPARNIIFSAHTYWADYANTAAAIKTKMDEIDNTGTCFVLGEVGNWQDGNTCCVQNISTLFPVIVNEACHRGIGWLAWAYTQDCCKPREMTTNGEFNTLTTYGHEVVHNGTYGLLSGGGCAAQPLPREN</sequence>
<evidence type="ECO:0000259" key="4">
    <source>
        <dbReference type="Pfam" id="PF00150"/>
    </source>
</evidence>
<dbReference type="Proteomes" id="UP000676386">
    <property type="component" value="Unassembled WGS sequence"/>
</dbReference>
<name>A0ABS5J2K4_9BACT</name>
<protein>
    <submittedName>
        <fullName evidence="5">Cellulase family glycosylhydrolase</fullName>
    </submittedName>
</protein>
<dbReference type="Gene3D" id="3.20.20.80">
    <property type="entry name" value="Glycosidases"/>
    <property type="match status" value="1"/>
</dbReference>
<proteinExistence type="inferred from homology"/>
<accession>A0ABS5J2K4</accession>
<organism evidence="5 6">
    <name type="scientific">Chitinophaga hostae</name>
    <dbReference type="NCBI Taxonomy" id="2831022"/>
    <lineage>
        <taxon>Bacteria</taxon>
        <taxon>Pseudomonadati</taxon>
        <taxon>Bacteroidota</taxon>
        <taxon>Chitinophagia</taxon>
        <taxon>Chitinophagales</taxon>
        <taxon>Chitinophagaceae</taxon>
        <taxon>Chitinophaga</taxon>
    </lineage>
</organism>